<reference evidence="1 3" key="1">
    <citation type="journal article" date="2015" name="Int. J. Syst. Evol. Microbiol.">
        <title>Bacillus glycinifermentans sp. nov., isolated from fermented soybean paste.</title>
        <authorList>
            <person name="Kim S.J."/>
            <person name="Dunlap C.A."/>
            <person name="Kwon S.W."/>
            <person name="Rooney A.P."/>
        </authorList>
    </citation>
    <scope>NUCLEOTIDE SEQUENCE [LARGE SCALE GENOMIC DNA]</scope>
    <source>
        <strain evidence="1 3">GO-13</strain>
    </source>
</reference>
<organism evidence="1 3">
    <name type="scientific">Bacillus glycinifermentans</name>
    <dbReference type="NCBI Taxonomy" id="1664069"/>
    <lineage>
        <taxon>Bacteria</taxon>
        <taxon>Bacillati</taxon>
        <taxon>Bacillota</taxon>
        <taxon>Bacilli</taxon>
        <taxon>Bacillales</taxon>
        <taxon>Bacillaceae</taxon>
        <taxon>Bacillus</taxon>
    </lineage>
</organism>
<reference evidence="1" key="2">
    <citation type="submission" date="2015-10" db="EMBL/GenBank/DDBJ databases">
        <authorList>
            <person name="Gilbert D.G."/>
        </authorList>
    </citation>
    <scope>NUCLEOTIDE SEQUENCE</scope>
    <source>
        <strain evidence="1">GO-13</strain>
    </source>
</reference>
<name>A0A0J6H6E2_9BACI</name>
<protein>
    <submittedName>
        <fullName evidence="1">Alkylhydroperoxidase</fullName>
    </submittedName>
    <submittedName>
        <fullName evidence="2">Carboxymuconolactone decarboxylase family protein</fullName>
    </submittedName>
</protein>
<evidence type="ECO:0000313" key="3">
    <source>
        <dbReference type="Proteomes" id="UP000036168"/>
    </source>
</evidence>
<dbReference type="InterPro" id="IPR029032">
    <property type="entry name" value="AhpD-like"/>
</dbReference>
<keyword evidence="1" id="KW-0560">Oxidoreductase</keyword>
<dbReference type="Proteomes" id="UP000036168">
    <property type="component" value="Unassembled WGS sequence"/>
</dbReference>
<proteinExistence type="predicted"/>
<dbReference type="GO" id="GO:0004601">
    <property type="term" value="F:peroxidase activity"/>
    <property type="evidence" value="ECO:0007669"/>
    <property type="project" value="UniProtKB-KW"/>
</dbReference>
<evidence type="ECO:0000313" key="1">
    <source>
        <dbReference type="EMBL" id="KRT95832.1"/>
    </source>
</evidence>
<dbReference type="RefSeq" id="WP_048355371.1">
    <property type="nucleotide sequence ID" value="NZ_CP023481.1"/>
</dbReference>
<dbReference type="Gene3D" id="1.20.1290.10">
    <property type="entry name" value="AhpD-like"/>
    <property type="match status" value="1"/>
</dbReference>
<dbReference type="SUPFAM" id="SSF69118">
    <property type="entry name" value="AhpD-like"/>
    <property type="match status" value="1"/>
</dbReference>
<evidence type="ECO:0000313" key="2">
    <source>
        <dbReference type="EMBL" id="MEC0484255.1"/>
    </source>
</evidence>
<dbReference type="AlphaFoldDB" id="A0A0J6H6E2"/>
<dbReference type="PATRIC" id="fig|1664069.3.peg.4575"/>
<comment type="caution">
    <text evidence="1">The sequence shown here is derived from an EMBL/GenBank/DDBJ whole genome shotgun (WGS) entry which is preliminary data.</text>
</comment>
<accession>A0A0J6ER29</accession>
<dbReference type="Proteomes" id="UP001341297">
    <property type="component" value="Unassembled WGS sequence"/>
</dbReference>
<reference evidence="2 4" key="3">
    <citation type="submission" date="2023-03" db="EMBL/GenBank/DDBJ databases">
        <title>Agriculturally important microbes genome sequencing.</title>
        <authorList>
            <person name="Dunlap C."/>
        </authorList>
    </citation>
    <scope>NUCLEOTIDE SEQUENCE [LARGE SCALE GENOMIC DNA]</scope>
    <source>
        <strain evidence="2 4">CBP-3203</strain>
    </source>
</reference>
<keyword evidence="4" id="KW-1185">Reference proteome</keyword>
<evidence type="ECO:0000313" key="4">
    <source>
        <dbReference type="Proteomes" id="UP001341297"/>
    </source>
</evidence>
<dbReference type="OrthoDB" id="1257571at2"/>
<keyword evidence="1" id="KW-0575">Peroxidase</keyword>
<dbReference type="EMBL" id="LECW02000001">
    <property type="protein sequence ID" value="KRT95832.1"/>
    <property type="molecule type" value="Genomic_DNA"/>
</dbReference>
<accession>A0A0J6H6E2</accession>
<dbReference type="EMBL" id="JARRTL010000007">
    <property type="protein sequence ID" value="MEC0484255.1"/>
    <property type="molecule type" value="Genomic_DNA"/>
</dbReference>
<dbReference type="STRING" id="1664069.BGLY_0527"/>
<gene>
    <name evidence="1" type="ORF">AB447_201690</name>
    <name evidence="2" type="ORF">P8828_05260</name>
</gene>
<sequence length="136" mass="15056">MTRINPSTKGETPFQRLLGHSDSILSAWTALADELAGDGLLSKELKEQVRRVLAQGNGCEYCKAKGKPEASNLEKTSLAMGFAEVFLSERDRVGDSQFKVLKEMFSDEEISELIAFICFTTAQQYFGALMKIPAEK</sequence>